<evidence type="ECO:0000313" key="11">
    <source>
        <dbReference type="Proteomes" id="UP000094801"/>
    </source>
</evidence>
<comment type="similarity">
    <text evidence="2 7">Belongs to the major facilitator superfamily. Sugar transporter (TC 2.A.1.1) family.</text>
</comment>
<dbReference type="AlphaFoldDB" id="A0A1E4SWX2"/>
<dbReference type="Pfam" id="PF00083">
    <property type="entry name" value="Sugar_tr"/>
    <property type="match status" value="1"/>
</dbReference>
<feature type="transmembrane region" description="Helical" evidence="8">
    <location>
        <begin position="147"/>
        <end position="167"/>
    </location>
</feature>
<keyword evidence="6 8" id="KW-0472">Membrane</keyword>
<dbReference type="NCBIfam" id="TIGR00879">
    <property type="entry name" value="SP"/>
    <property type="match status" value="1"/>
</dbReference>
<dbReference type="GO" id="GO:0015791">
    <property type="term" value="P:polyol transmembrane transport"/>
    <property type="evidence" value="ECO:0007669"/>
    <property type="project" value="UniProtKB-ARBA"/>
</dbReference>
<evidence type="ECO:0000256" key="7">
    <source>
        <dbReference type="RuleBase" id="RU003346"/>
    </source>
</evidence>
<feature type="transmembrane region" description="Helical" evidence="8">
    <location>
        <begin position="490"/>
        <end position="511"/>
    </location>
</feature>
<dbReference type="STRING" id="983967.A0A1E4SWX2"/>
<evidence type="ECO:0000259" key="9">
    <source>
        <dbReference type="PROSITE" id="PS50850"/>
    </source>
</evidence>
<feature type="transmembrane region" description="Helical" evidence="8">
    <location>
        <begin position="424"/>
        <end position="445"/>
    </location>
</feature>
<feature type="transmembrane region" description="Helical" evidence="8">
    <location>
        <begin position="234"/>
        <end position="255"/>
    </location>
</feature>
<feature type="transmembrane region" description="Helical" evidence="8">
    <location>
        <begin position="78"/>
        <end position="100"/>
    </location>
</feature>
<organism evidence="10 11">
    <name type="scientific">[Candida] arabinofermentans NRRL YB-2248</name>
    <dbReference type="NCBI Taxonomy" id="983967"/>
    <lineage>
        <taxon>Eukaryota</taxon>
        <taxon>Fungi</taxon>
        <taxon>Dikarya</taxon>
        <taxon>Ascomycota</taxon>
        <taxon>Saccharomycotina</taxon>
        <taxon>Pichiomycetes</taxon>
        <taxon>Pichiales</taxon>
        <taxon>Pichiaceae</taxon>
        <taxon>Ogataea</taxon>
        <taxon>Ogataea/Candida clade</taxon>
    </lineage>
</organism>
<dbReference type="InterPro" id="IPR050814">
    <property type="entry name" value="Myo-inositol_Transporter"/>
</dbReference>
<dbReference type="InterPro" id="IPR036259">
    <property type="entry name" value="MFS_trans_sf"/>
</dbReference>
<protein>
    <recommendedName>
        <fullName evidence="9">Major facilitator superfamily (MFS) profile domain-containing protein</fullName>
    </recommendedName>
</protein>
<gene>
    <name evidence="10" type="ORF">CANARDRAFT_8968</name>
</gene>
<evidence type="ECO:0000256" key="8">
    <source>
        <dbReference type="SAM" id="Phobius"/>
    </source>
</evidence>
<dbReference type="EMBL" id="KV453859">
    <property type="protein sequence ID" value="ODV83974.1"/>
    <property type="molecule type" value="Genomic_DNA"/>
</dbReference>
<dbReference type="Gene3D" id="1.20.1250.20">
    <property type="entry name" value="MFS general substrate transporter like domains"/>
    <property type="match status" value="1"/>
</dbReference>
<comment type="subcellular location">
    <subcellularLocation>
        <location evidence="1">Membrane</location>
        <topology evidence="1">Multi-pass membrane protein</topology>
    </subcellularLocation>
</comment>
<keyword evidence="11" id="KW-1185">Reference proteome</keyword>
<dbReference type="PANTHER" id="PTHR48020:SF9">
    <property type="entry name" value="MAJOR FACILITATOR SUPERFAMILY (MFS) PROFILE DOMAIN-CONTAINING PROTEIN"/>
    <property type="match status" value="1"/>
</dbReference>
<keyword evidence="3 7" id="KW-0813">Transport</keyword>
<feature type="transmembrane region" description="Helical" evidence="8">
    <location>
        <begin position="327"/>
        <end position="349"/>
    </location>
</feature>
<dbReference type="SUPFAM" id="SSF103473">
    <property type="entry name" value="MFS general substrate transporter"/>
    <property type="match status" value="1"/>
</dbReference>
<dbReference type="PROSITE" id="PS50850">
    <property type="entry name" value="MFS"/>
    <property type="match status" value="1"/>
</dbReference>
<feature type="transmembrane region" description="Helical" evidence="8">
    <location>
        <begin position="173"/>
        <end position="194"/>
    </location>
</feature>
<dbReference type="InterPro" id="IPR005828">
    <property type="entry name" value="MFS_sugar_transport-like"/>
</dbReference>
<reference evidence="11" key="1">
    <citation type="submission" date="2016-04" db="EMBL/GenBank/DDBJ databases">
        <title>Comparative genomics of biotechnologically important yeasts.</title>
        <authorList>
            <consortium name="DOE Joint Genome Institute"/>
            <person name="Riley R."/>
            <person name="Haridas S."/>
            <person name="Wolfe K.H."/>
            <person name="Lopes M.R."/>
            <person name="Hittinger C.T."/>
            <person name="Goker M."/>
            <person name="Salamov A."/>
            <person name="Wisecaver J."/>
            <person name="Long T.M."/>
            <person name="Aerts A.L."/>
            <person name="Barry K."/>
            <person name="Choi C."/>
            <person name="Clum A."/>
            <person name="Coughlan A.Y."/>
            <person name="Deshpande S."/>
            <person name="Douglass A.P."/>
            <person name="Hanson S.J."/>
            <person name="Klenk H.-P."/>
            <person name="Labutti K."/>
            <person name="Lapidus A."/>
            <person name="Lindquist E."/>
            <person name="Lipzen A."/>
            <person name="Meier-Kolthoff J.P."/>
            <person name="Ohm R.A."/>
            <person name="Otillar R.P."/>
            <person name="Pangilinan J."/>
            <person name="Peng Y."/>
            <person name="Rokas A."/>
            <person name="Rosa C.A."/>
            <person name="Scheuner C."/>
            <person name="Sibirny A.A."/>
            <person name="Slot J.C."/>
            <person name="Stielow J.B."/>
            <person name="Sun H."/>
            <person name="Kurtzman C.P."/>
            <person name="Blackwell M."/>
            <person name="Grigoriev I.V."/>
            <person name="Jeffries T.W."/>
        </authorList>
    </citation>
    <scope>NUCLEOTIDE SEQUENCE [LARGE SCALE GENOMIC DNA]</scope>
    <source>
        <strain evidence="11">NRRL YB-2248</strain>
    </source>
</reference>
<sequence length="563" mass="62372">MSNINEVDDEIESQQSIEFKDDEDTKRNLVEKLHGIDIDAVFEKIEREAEEADQNKTLWDRIVLDIGYKVNFDNKKHMVYMIGAFASMAGLLSGVDQSLISGANVTLVDDMNLTSHQQSLVSSLMPVGAVAGCLTVAPFNQQMGRRLSVMLACIVYTIGGALCAGAQTVGQLYGGRIFIGAGIGYSIPVCTWVGEISPTNVRGNLVSLYQFNIALGEVLGYAIAAIFYDLDQAWRYILGSSLLFSTLLFCAMFFLPESPRYLIATKGKVGHAYNIWKRLRDMDDVQNKLEFLDMIENAEQNNLADSHKVKKFPILDLVTNPRARRSLVYANLMIFLGQFTGVNAVMYYMSTLMASIGFSTKNSVFMSLVGGGSLMIGTIPAILWMDKCGRRFWANFCLPGFFLGLILLGISYQVPITAPAAKGLYLSGVILYMGFFGSYSTLTWVTPAEVYPAHLRTYGMTITSMSLYLWSFIITYNFNKMFSVFTPTGLTLGFYGGIAALGFVYQLLFVVETKGKSLEEIDDIFSKPTGTVVRMNLKSIIKDFSDICHGRFKNVTSGKNVGY</sequence>
<evidence type="ECO:0000256" key="4">
    <source>
        <dbReference type="ARBA" id="ARBA00022692"/>
    </source>
</evidence>
<dbReference type="PANTHER" id="PTHR48020">
    <property type="entry name" value="PROTON MYO-INOSITOL COTRANSPORTER"/>
    <property type="match status" value="1"/>
</dbReference>
<dbReference type="Proteomes" id="UP000094801">
    <property type="component" value="Unassembled WGS sequence"/>
</dbReference>
<evidence type="ECO:0000256" key="2">
    <source>
        <dbReference type="ARBA" id="ARBA00010992"/>
    </source>
</evidence>
<feature type="transmembrane region" description="Helical" evidence="8">
    <location>
        <begin position="392"/>
        <end position="412"/>
    </location>
</feature>
<dbReference type="PRINTS" id="PR00171">
    <property type="entry name" value="SUGRTRNSPORT"/>
</dbReference>
<dbReference type="OrthoDB" id="6339427at2759"/>
<dbReference type="InterPro" id="IPR020846">
    <property type="entry name" value="MFS_dom"/>
</dbReference>
<evidence type="ECO:0000256" key="5">
    <source>
        <dbReference type="ARBA" id="ARBA00022989"/>
    </source>
</evidence>
<name>A0A1E4SWX2_9ASCO</name>
<evidence type="ECO:0000256" key="6">
    <source>
        <dbReference type="ARBA" id="ARBA00023136"/>
    </source>
</evidence>
<dbReference type="GO" id="GO:0015798">
    <property type="term" value="P:myo-inositol transport"/>
    <property type="evidence" value="ECO:0007669"/>
    <property type="project" value="UniProtKB-ARBA"/>
</dbReference>
<evidence type="ECO:0000256" key="1">
    <source>
        <dbReference type="ARBA" id="ARBA00004141"/>
    </source>
</evidence>
<feature type="transmembrane region" description="Helical" evidence="8">
    <location>
        <begin position="457"/>
        <end position="478"/>
    </location>
</feature>
<feature type="transmembrane region" description="Helical" evidence="8">
    <location>
        <begin position="206"/>
        <end position="228"/>
    </location>
</feature>
<dbReference type="FunFam" id="1.20.1250.20:FF:000134">
    <property type="entry name" value="MFS sugar transporter protein"/>
    <property type="match status" value="1"/>
</dbReference>
<feature type="transmembrane region" description="Helical" evidence="8">
    <location>
        <begin position="120"/>
        <end position="140"/>
    </location>
</feature>
<dbReference type="GO" id="GO:0022857">
    <property type="term" value="F:transmembrane transporter activity"/>
    <property type="evidence" value="ECO:0007669"/>
    <property type="project" value="InterPro"/>
</dbReference>
<feature type="transmembrane region" description="Helical" evidence="8">
    <location>
        <begin position="364"/>
        <end position="385"/>
    </location>
</feature>
<proteinExistence type="inferred from homology"/>
<dbReference type="InterPro" id="IPR003663">
    <property type="entry name" value="Sugar/inositol_transpt"/>
</dbReference>
<accession>A0A1E4SWX2</accession>
<feature type="domain" description="Major facilitator superfamily (MFS) profile" evidence="9">
    <location>
        <begin position="82"/>
        <end position="514"/>
    </location>
</feature>
<dbReference type="GO" id="GO:0016020">
    <property type="term" value="C:membrane"/>
    <property type="evidence" value="ECO:0007669"/>
    <property type="project" value="UniProtKB-SubCell"/>
</dbReference>
<evidence type="ECO:0000313" key="10">
    <source>
        <dbReference type="EMBL" id="ODV83974.1"/>
    </source>
</evidence>
<keyword evidence="4 8" id="KW-0812">Transmembrane</keyword>
<keyword evidence="5 8" id="KW-1133">Transmembrane helix</keyword>
<evidence type="ECO:0000256" key="3">
    <source>
        <dbReference type="ARBA" id="ARBA00022448"/>
    </source>
</evidence>